<dbReference type="SMART" id="SM00614">
    <property type="entry name" value="ZnF_BED"/>
    <property type="match status" value="1"/>
</dbReference>
<accession>A0AAV2E5P4</accession>
<dbReference type="PANTHER" id="PTHR34396">
    <property type="entry name" value="OS03G0264950 PROTEIN-RELATED"/>
    <property type="match status" value="1"/>
</dbReference>
<feature type="compositionally biased region" description="Polar residues" evidence="5">
    <location>
        <begin position="1"/>
        <end position="22"/>
    </location>
</feature>
<evidence type="ECO:0000313" key="8">
    <source>
        <dbReference type="Proteomes" id="UP001497516"/>
    </source>
</evidence>
<keyword evidence="2 4" id="KW-0863">Zinc-finger</keyword>
<evidence type="ECO:0000259" key="6">
    <source>
        <dbReference type="PROSITE" id="PS50808"/>
    </source>
</evidence>
<dbReference type="SUPFAM" id="SSF57667">
    <property type="entry name" value="beta-beta-alpha zinc fingers"/>
    <property type="match status" value="1"/>
</dbReference>
<dbReference type="InterPro" id="IPR003656">
    <property type="entry name" value="Znf_BED"/>
</dbReference>
<dbReference type="GO" id="GO:1990837">
    <property type="term" value="F:sequence-specific double-stranded DNA binding"/>
    <property type="evidence" value="ECO:0007669"/>
    <property type="project" value="TreeGrafter"/>
</dbReference>
<dbReference type="GO" id="GO:0006357">
    <property type="term" value="P:regulation of transcription by RNA polymerase II"/>
    <property type="evidence" value="ECO:0007669"/>
    <property type="project" value="TreeGrafter"/>
</dbReference>
<keyword evidence="1" id="KW-0479">Metal-binding</keyword>
<dbReference type="GO" id="GO:0005634">
    <property type="term" value="C:nucleus"/>
    <property type="evidence" value="ECO:0007669"/>
    <property type="project" value="TreeGrafter"/>
</dbReference>
<dbReference type="Proteomes" id="UP001497516">
    <property type="component" value="Chromosome 4"/>
</dbReference>
<feature type="domain" description="BED-type" evidence="6">
    <location>
        <begin position="56"/>
        <end position="107"/>
    </location>
</feature>
<organism evidence="7 8">
    <name type="scientific">Linum trigynum</name>
    <dbReference type="NCBI Taxonomy" id="586398"/>
    <lineage>
        <taxon>Eukaryota</taxon>
        <taxon>Viridiplantae</taxon>
        <taxon>Streptophyta</taxon>
        <taxon>Embryophyta</taxon>
        <taxon>Tracheophyta</taxon>
        <taxon>Spermatophyta</taxon>
        <taxon>Magnoliopsida</taxon>
        <taxon>eudicotyledons</taxon>
        <taxon>Gunneridae</taxon>
        <taxon>Pentapetalae</taxon>
        <taxon>rosids</taxon>
        <taxon>fabids</taxon>
        <taxon>Malpighiales</taxon>
        <taxon>Linaceae</taxon>
        <taxon>Linum</taxon>
    </lineage>
</organism>
<sequence>MEEPQTESVVLNVESTASQRQSDPAKDTQPDVIRVVDEALPATDKKEKHKGPTSGKVFSEWWKHYNKLTMDGKQKAECKYCKKKLVGDPLNGTTHLKNHYYQCPKVK</sequence>
<proteinExistence type="predicted"/>
<keyword evidence="8" id="KW-1185">Reference proteome</keyword>
<gene>
    <name evidence="7" type="ORF">LTRI10_LOCUS22625</name>
</gene>
<evidence type="ECO:0000313" key="7">
    <source>
        <dbReference type="EMBL" id="CAL1381231.1"/>
    </source>
</evidence>
<feature type="compositionally biased region" description="Basic and acidic residues" evidence="5">
    <location>
        <begin position="23"/>
        <end position="32"/>
    </location>
</feature>
<dbReference type="GO" id="GO:0008270">
    <property type="term" value="F:zinc ion binding"/>
    <property type="evidence" value="ECO:0007669"/>
    <property type="project" value="UniProtKB-KW"/>
</dbReference>
<dbReference type="InterPro" id="IPR036236">
    <property type="entry name" value="Znf_C2H2_sf"/>
</dbReference>
<name>A0AAV2E5P4_9ROSI</name>
<protein>
    <recommendedName>
        <fullName evidence="6">BED-type domain-containing protein</fullName>
    </recommendedName>
</protein>
<evidence type="ECO:0000256" key="4">
    <source>
        <dbReference type="PROSITE-ProRule" id="PRU00027"/>
    </source>
</evidence>
<dbReference type="PROSITE" id="PS50808">
    <property type="entry name" value="ZF_BED"/>
    <property type="match status" value="1"/>
</dbReference>
<evidence type="ECO:0000256" key="5">
    <source>
        <dbReference type="SAM" id="MobiDB-lite"/>
    </source>
</evidence>
<dbReference type="Pfam" id="PF02892">
    <property type="entry name" value="zf-BED"/>
    <property type="match status" value="1"/>
</dbReference>
<keyword evidence="3" id="KW-0862">Zinc</keyword>
<evidence type="ECO:0000256" key="1">
    <source>
        <dbReference type="ARBA" id="ARBA00022723"/>
    </source>
</evidence>
<feature type="region of interest" description="Disordered" evidence="5">
    <location>
        <begin position="1"/>
        <end position="32"/>
    </location>
</feature>
<evidence type="ECO:0000256" key="3">
    <source>
        <dbReference type="ARBA" id="ARBA00022833"/>
    </source>
</evidence>
<dbReference type="EMBL" id="OZ034817">
    <property type="protein sequence ID" value="CAL1381231.1"/>
    <property type="molecule type" value="Genomic_DNA"/>
</dbReference>
<reference evidence="7 8" key="1">
    <citation type="submission" date="2024-04" db="EMBL/GenBank/DDBJ databases">
        <authorList>
            <person name="Fracassetti M."/>
        </authorList>
    </citation>
    <scope>NUCLEOTIDE SEQUENCE [LARGE SCALE GENOMIC DNA]</scope>
</reference>
<dbReference type="InterPro" id="IPR053031">
    <property type="entry name" value="Cuticle_assoc_protein"/>
</dbReference>
<dbReference type="PANTHER" id="PTHR34396:SF25">
    <property type="entry name" value="BOUNDARY ELEMENT ASSOCIATED FACTOR"/>
    <property type="match status" value="1"/>
</dbReference>
<evidence type="ECO:0000256" key="2">
    <source>
        <dbReference type="ARBA" id="ARBA00022771"/>
    </source>
</evidence>
<dbReference type="AlphaFoldDB" id="A0AAV2E5P4"/>